<feature type="region of interest" description="Disordered" evidence="1">
    <location>
        <begin position="1"/>
        <end position="49"/>
    </location>
</feature>
<organism evidence="2 3">
    <name type="scientific">Sesamum alatum</name>
    <dbReference type="NCBI Taxonomy" id="300844"/>
    <lineage>
        <taxon>Eukaryota</taxon>
        <taxon>Viridiplantae</taxon>
        <taxon>Streptophyta</taxon>
        <taxon>Embryophyta</taxon>
        <taxon>Tracheophyta</taxon>
        <taxon>Spermatophyta</taxon>
        <taxon>Magnoliopsida</taxon>
        <taxon>eudicotyledons</taxon>
        <taxon>Gunneridae</taxon>
        <taxon>Pentapetalae</taxon>
        <taxon>asterids</taxon>
        <taxon>lamiids</taxon>
        <taxon>Lamiales</taxon>
        <taxon>Pedaliaceae</taxon>
        <taxon>Sesamum</taxon>
    </lineage>
</organism>
<protein>
    <submittedName>
        <fullName evidence="2">Uncharacterized protein</fullName>
    </submittedName>
</protein>
<reference evidence="2" key="2">
    <citation type="journal article" date="2024" name="Plant">
        <title>Genomic evolution and insights into agronomic trait innovations of Sesamum species.</title>
        <authorList>
            <person name="Miao H."/>
            <person name="Wang L."/>
            <person name="Qu L."/>
            <person name="Liu H."/>
            <person name="Sun Y."/>
            <person name="Le M."/>
            <person name="Wang Q."/>
            <person name="Wei S."/>
            <person name="Zheng Y."/>
            <person name="Lin W."/>
            <person name="Duan Y."/>
            <person name="Cao H."/>
            <person name="Xiong S."/>
            <person name="Wang X."/>
            <person name="Wei L."/>
            <person name="Li C."/>
            <person name="Ma Q."/>
            <person name="Ju M."/>
            <person name="Zhao R."/>
            <person name="Li G."/>
            <person name="Mu C."/>
            <person name="Tian Q."/>
            <person name="Mei H."/>
            <person name="Zhang T."/>
            <person name="Gao T."/>
            <person name="Zhang H."/>
        </authorList>
    </citation>
    <scope>NUCLEOTIDE SEQUENCE</scope>
    <source>
        <strain evidence="2">3651</strain>
    </source>
</reference>
<dbReference type="AlphaFoldDB" id="A0AAE2CKM2"/>
<evidence type="ECO:0000313" key="2">
    <source>
        <dbReference type="EMBL" id="KAK4425660.1"/>
    </source>
</evidence>
<evidence type="ECO:0000256" key="1">
    <source>
        <dbReference type="SAM" id="MobiDB-lite"/>
    </source>
</evidence>
<reference evidence="2" key="1">
    <citation type="submission" date="2020-06" db="EMBL/GenBank/DDBJ databases">
        <authorList>
            <person name="Li T."/>
            <person name="Hu X."/>
            <person name="Zhang T."/>
            <person name="Song X."/>
            <person name="Zhang H."/>
            <person name="Dai N."/>
            <person name="Sheng W."/>
            <person name="Hou X."/>
            <person name="Wei L."/>
        </authorList>
    </citation>
    <scope>NUCLEOTIDE SEQUENCE</scope>
    <source>
        <strain evidence="2">3651</strain>
        <tissue evidence="2">Leaf</tissue>
    </source>
</reference>
<gene>
    <name evidence="2" type="ORF">Salat_1760000</name>
</gene>
<sequence length="106" mass="11371">MVGEHERSGGAYGVDGQGHGDDAQETADCGGGGHGGSMDHQHLPPPPLSSRIRLLSLVVKSNDVESFSILRTKDKDNVRINSPRSKKMEHTRDILVIIMSIVGAEI</sequence>
<evidence type="ECO:0000313" key="3">
    <source>
        <dbReference type="Proteomes" id="UP001293254"/>
    </source>
</evidence>
<proteinExistence type="predicted"/>
<dbReference type="Proteomes" id="UP001293254">
    <property type="component" value="Unassembled WGS sequence"/>
</dbReference>
<name>A0AAE2CKM2_9LAMI</name>
<dbReference type="EMBL" id="JACGWO010000006">
    <property type="protein sequence ID" value="KAK4425660.1"/>
    <property type="molecule type" value="Genomic_DNA"/>
</dbReference>
<comment type="caution">
    <text evidence="2">The sequence shown here is derived from an EMBL/GenBank/DDBJ whole genome shotgun (WGS) entry which is preliminary data.</text>
</comment>
<keyword evidence="3" id="KW-1185">Reference proteome</keyword>
<accession>A0AAE2CKM2</accession>